<evidence type="ECO:0000256" key="4">
    <source>
        <dbReference type="ARBA" id="ARBA00022842"/>
    </source>
</evidence>
<keyword evidence="2 7" id="KW-0479">Metal-binding</keyword>
<gene>
    <name evidence="10" type="ORF">P4O66_009458</name>
</gene>
<organism evidence="10 11">
    <name type="scientific">Electrophorus voltai</name>
    <dbReference type="NCBI Taxonomy" id="2609070"/>
    <lineage>
        <taxon>Eukaryota</taxon>
        <taxon>Metazoa</taxon>
        <taxon>Chordata</taxon>
        <taxon>Craniata</taxon>
        <taxon>Vertebrata</taxon>
        <taxon>Euteleostomi</taxon>
        <taxon>Actinopterygii</taxon>
        <taxon>Neopterygii</taxon>
        <taxon>Teleostei</taxon>
        <taxon>Ostariophysi</taxon>
        <taxon>Gymnotiformes</taxon>
        <taxon>Gymnotoidei</taxon>
        <taxon>Gymnotidae</taxon>
        <taxon>Electrophorus</taxon>
    </lineage>
</organism>
<dbReference type="GO" id="GO:0005634">
    <property type="term" value="C:nucleus"/>
    <property type="evidence" value="ECO:0007669"/>
    <property type="project" value="TreeGrafter"/>
</dbReference>
<dbReference type="InterPro" id="IPR038102">
    <property type="entry name" value="EYA_dom_sf"/>
</dbReference>
<evidence type="ECO:0000256" key="3">
    <source>
        <dbReference type="ARBA" id="ARBA00022801"/>
    </source>
</evidence>
<dbReference type="NCBIfam" id="TIGR01658">
    <property type="entry name" value="EYA-cons_domain"/>
    <property type="match status" value="1"/>
</dbReference>
<protein>
    <recommendedName>
        <fullName evidence="8">Eyes absent homolog</fullName>
        <ecNumber evidence="8">3.1.3.48</ecNumber>
    </recommendedName>
</protein>
<keyword evidence="11" id="KW-1185">Reference proteome</keyword>
<evidence type="ECO:0000256" key="9">
    <source>
        <dbReference type="SAM" id="MobiDB-lite"/>
    </source>
</evidence>
<reference evidence="10" key="1">
    <citation type="submission" date="2023-03" db="EMBL/GenBank/DDBJ databases">
        <title>Electrophorus voltai genome.</title>
        <authorList>
            <person name="Bian C."/>
        </authorList>
    </citation>
    <scope>NUCLEOTIDE SEQUENCE</scope>
    <source>
        <strain evidence="10">CB-2022</strain>
        <tissue evidence="10">Muscle</tissue>
    </source>
</reference>
<dbReference type="GO" id="GO:0046872">
    <property type="term" value="F:metal ion binding"/>
    <property type="evidence" value="ECO:0007669"/>
    <property type="project" value="UniProtKB-KW"/>
</dbReference>
<evidence type="ECO:0000256" key="6">
    <source>
        <dbReference type="ARBA" id="ARBA00051722"/>
    </source>
</evidence>
<dbReference type="AlphaFoldDB" id="A0AAD8ZB75"/>
<dbReference type="EC" id="3.1.3.48" evidence="8"/>
<feature type="region of interest" description="Disordered" evidence="9">
    <location>
        <begin position="196"/>
        <end position="252"/>
    </location>
</feature>
<dbReference type="Pfam" id="PF00702">
    <property type="entry name" value="Hydrolase"/>
    <property type="match status" value="1"/>
</dbReference>
<evidence type="ECO:0000256" key="5">
    <source>
        <dbReference type="ARBA" id="ARBA00022912"/>
    </source>
</evidence>
<comment type="catalytic activity">
    <reaction evidence="6 8">
        <text>O-phospho-L-tyrosyl-[protein] + H2O = L-tyrosyl-[protein] + phosphate</text>
        <dbReference type="Rhea" id="RHEA:10684"/>
        <dbReference type="Rhea" id="RHEA-COMP:10136"/>
        <dbReference type="Rhea" id="RHEA-COMP:20101"/>
        <dbReference type="ChEBI" id="CHEBI:15377"/>
        <dbReference type="ChEBI" id="CHEBI:43474"/>
        <dbReference type="ChEBI" id="CHEBI:46858"/>
        <dbReference type="ChEBI" id="CHEBI:61978"/>
        <dbReference type="EC" id="3.1.3.48"/>
    </reaction>
</comment>
<dbReference type="PANTHER" id="PTHR10190:SF7">
    <property type="entry name" value="EYES ABSENT HOMOLOG 2"/>
    <property type="match status" value="1"/>
</dbReference>
<comment type="similarity">
    <text evidence="1 8">Belongs to the HAD-like hydrolase superfamily. EYA family.</text>
</comment>
<evidence type="ECO:0000256" key="8">
    <source>
        <dbReference type="RuleBase" id="RU362036"/>
    </source>
</evidence>
<evidence type="ECO:0000313" key="10">
    <source>
        <dbReference type="EMBL" id="KAK1796408.1"/>
    </source>
</evidence>
<dbReference type="GO" id="GO:2001240">
    <property type="term" value="P:negative regulation of extrinsic apoptotic signaling pathway in absence of ligand"/>
    <property type="evidence" value="ECO:0007669"/>
    <property type="project" value="TreeGrafter"/>
</dbReference>
<keyword evidence="4 7" id="KW-0460">Magnesium</keyword>
<dbReference type="InterPro" id="IPR006545">
    <property type="entry name" value="EYA_dom"/>
</dbReference>
<feature type="non-terminal residue" evidence="10">
    <location>
        <position position="1"/>
    </location>
</feature>
<keyword evidence="5 8" id="KW-0904">Protein phosphatase</keyword>
<proteinExistence type="inferred from homology"/>
<name>A0AAD8ZB75_9TELE</name>
<evidence type="ECO:0000256" key="7">
    <source>
        <dbReference type="PIRSR" id="PIRSR628472-2"/>
    </source>
</evidence>
<comment type="cofactor">
    <cofactor evidence="7 8">
        <name>Mg(2+)</name>
        <dbReference type="ChEBI" id="CHEBI:18420"/>
    </cofactor>
    <text evidence="7 8">Binds 1 Mg(2+) ion per subunit.</text>
</comment>
<comment type="caution">
    <text evidence="10">The sequence shown here is derived from an EMBL/GenBank/DDBJ whole genome shotgun (WGS) entry which is preliminary data.</text>
</comment>
<keyword evidence="8" id="KW-0805">Transcription regulation</keyword>
<evidence type="ECO:0000313" key="11">
    <source>
        <dbReference type="Proteomes" id="UP001239994"/>
    </source>
</evidence>
<dbReference type="GO" id="GO:0045739">
    <property type="term" value="P:positive regulation of DNA repair"/>
    <property type="evidence" value="ECO:0007669"/>
    <property type="project" value="TreeGrafter"/>
</dbReference>
<keyword evidence="8" id="KW-0804">Transcription</keyword>
<keyword evidence="3 8" id="KW-0378">Hydrolase</keyword>
<dbReference type="GO" id="GO:0004725">
    <property type="term" value="F:protein tyrosine phosphatase activity"/>
    <property type="evidence" value="ECO:0007669"/>
    <property type="project" value="UniProtKB-EC"/>
</dbReference>
<feature type="binding site" evidence="7">
    <location>
        <position position="459"/>
    </location>
    <ligand>
        <name>Mg(2+)</name>
        <dbReference type="ChEBI" id="CHEBI:18420"/>
    </ligand>
</feature>
<evidence type="ECO:0000256" key="1">
    <source>
        <dbReference type="ARBA" id="ARBA00010501"/>
    </source>
</evidence>
<evidence type="ECO:0000256" key="2">
    <source>
        <dbReference type="ARBA" id="ARBA00022723"/>
    </source>
</evidence>
<dbReference type="GO" id="GO:0030154">
    <property type="term" value="P:cell differentiation"/>
    <property type="evidence" value="ECO:0007669"/>
    <property type="project" value="TreeGrafter"/>
</dbReference>
<sequence length="512" mass="56090">MSRKLFFIFSLILLFPGALYLIFNTSRHLSEVQVMAAYGQTQYSPAIQPAGPYGPYTPHTQGYSVPPYNIKTEDGLSHSPGQSSLLGYTSNFSGSPPSQAIYSYSPHGQSYNQLTHYFSILCSSISSGIFQGTNGIAGSTPFSPAQQDFSAYSSYGQSQYPPYYNTHYNNPYLTTSSISPSSITTAIPYQHPEHTAVTASLSPESHPEYHAPPSPPTPGKEQEGAPTRRGSDGKLRGRKRANDPVPPLDSDIEDSAKAVSLGLWMEEMIFNLADSRLFFNDLEECDQVHIDDVASDDNGQDLSTYNFGTDGFQSPAGGGALCLGSGVHGGVDWMRKLAFRYRRVKEIYNTFKNNVGGLLGSPKREEWLQLRREMEVLTDLWLTQALKALALINSRPNCVNVMVTTTQLIPALSKVLLYGLGGAFPIENIYSATKTGKESCFERVTQRFGRRAVYVVIGDGVEEETVAKKVRFKKYAILEGNLQGRPGGTESCTRAGLPLEGAIYPMSLRPGL</sequence>
<dbReference type="PANTHER" id="PTHR10190">
    <property type="entry name" value="EYES ABSENT"/>
    <property type="match status" value="1"/>
</dbReference>
<dbReference type="InterPro" id="IPR028472">
    <property type="entry name" value="EYA"/>
</dbReference>
<dbReference type="Proteomes" id="UP001239994">
    <property type="component" value="Unassembled WGS sequence"/>
</dbReference>
<dbReference type="Gene3D" id="3.40.50.12350">
    <property type="match status" value="1"/>
</dbReference>
<dbReference type="EMBL" id="JAROKS010000015">
    <property type="protein sequence ID" value="KAK1796408.1"/>
    <property type="molecule type" value="Genomic_DNA"/>
</dbReference>
<accession>A0AAD8ZB75</accession>